<evidence type="ECO:0000313" key="3">
    <source>
        <dbReference type="EMBL" id="SDX80311.1"/>
    </source>
</evidence>
<proteinExistence type="predicted"/>
<dbReference type="Pfam" id="PF04240">
    <property type="entry name" value="Caroten_synth"/>
    <property type="match status" value="1"/>
</dbReference>
<evidence type="ECO:0000256" key="2">
    <source>
        <dbReference type="SAM" id="Phobius"/>
    </source>
</evidence>
<feature type="transmembrane region" description="Helical" evidence="2">
    <location>
        <begin position="65"/>
        <end position="89"/>
    </location>
</feature>
<evidence type="ECO:0000256" key="1">
    <source>
        <dbReference type="SAM" id="MobiDB-lite"/>
    </source>
</evidence>
<dbReference type="InterPro" id="IPR017823">
    <property type="entry name" value="CruF"/>
</dbReference>
<organism evidence="3 4">
    <name type="scientific">Halopenitus persicus</name>
    <dbReference type="NCBI Taxonomy" id="1048396"/>
    <lineage>
        <taxon>Archaea</taxon>
        <taxon>Methanobacteriati</taxon>
        <taxon>Methanobacteriota</taxon>
        <taxon>Stenosarchaea group</taxon>
        <taxon>Halobacteria</taxon>
        <taxon>Halobacteriales</taxon>
        <taxon>Haloferacaceae</taxon>
        <taxon>Halopenitus</taxon>
    </lineage>
</organism>
<feature type="transmembrane region" description="Helical" evidence="2">
    <location>
        <begin position="96"/>
        <end position="116"/>
    </location>
</feature>
<feature type="transmembrane region" description="Helical" evidence="2">
    <location>
        <begin position="37"/>
        <end position="59"/>
    </location>
</feature>
<keyword evidence="4" id="KW-1185">Reference proteome</keyword>
<gene>
    <name evidence="3" type="ORF">SAMN05216564_101525</name>
</gene>
<dbReference type="EMBL" id="FNPC01000001">
    <property type="protein sequence ID" value="SDX80311.1"/>
    <property type="molecule type" value="Genomic_DNA"/>
</dbReference>
<evidence type="ECO:0000313" key="4">
    <source>
        <dbReference type="Proteomes" id="UP000199079"/>
    </source>
</evidence>
<dbReference type="PANTHER" id="PTHR39419:SF1">
    <property type="entry name" value="SLL0814 PROTEIN"/>
    <property type="match status" value="1"/>
</dbReference>
<protein>
    <submittedName>
        <fullName evidence="3">Putative membrane protein</fullName>
    </submittedName>
</protein>
<dbReference type="InterPro" id="IPR053540">
    <property type="entry name" value="BABR_hydratase"/>
</dbReference>
<dbReference type="NCBIfam" id="NF041333">
    <property type="entry name" value="CruF_Halo"/>
    <property type="match status" value="1"/>
</dbReference>
<sequence>MSREGTDGPAGLTASRLPRTRAGVEAAFDRIVAGNRFTIAVVFPVVGAVSLVASAAGWLPDPLAFNPWFLLVGVLVMRSPLVAGVLPLVDRRAAGWLGVLVAYTYAIEAVGVATGWPYGAFTYGVDLGPMLGGVPLALPVFFIPLVVNAYLLSLLLLGPRADHPAVRLLTVIAAVVAMDVVLDPGAVALGFWRYDAGGAFYGVPLSNYLGWVLSATVAVLALDRAFDRDRLLARLESCPFMLDDMVSFVILWGVIGLRFGALLPAAVAAAFGVGLVRAGRFDARVFDPRERGTWRHAGGSRDAPHDEGERDPEIDRS</sequence>
<dbReference type="InterPro" id="IPR007354">
    <property type="entry name" value="CruF-like"/>
</dbReference>
<dbReference type="PANTHER" id="PTHR39419">
    <property type="entry name" value="SLL0814 PROTEIN"/>
    <property type="match status" value="1"/>
</dbReference>
<dbReference type="Proteomes" id="UP000199079">
    <property type="component" value="Unassembled WGS sequence"/>
</dbReference>
<keyword evidence="2" id="KW-1133">Transmembrane helix</keyword>
<feature type="transmembrane region" description="Helical" evidence="2">
    <location>
        <begin position="261"/>
        <end position="279"/>
    </location>
</feature>
<name>A0A1H3ENM5_9EURY</name>
<feature type="compositionally biased region" description="Basic and acidic residues" evidence="1">
    <location>
        <begin position="302"/>
        <end position="317"/>
    </location>
</feature>
<dbReference type="AlphaFoldDB" id="A0A1H3ENM5"/>
<accession>A0A1H3ENM5</accession>
<keyword evidence="2" id="KW-0472">Membrane</keyword>
<reference evidence="4" key="1">
    <citation type="submission" date="2016-10" db="EMBL/GenBank/DDBJ databases">
        <authorList>
            <person name="Varghese N."/>
            <person name="Submissions S."/>
        </authorList>
    </citation>
    <scope>NUCLEOTIDE SEQUENCE [LARGE SCALE GENOMIC DNA]</scope>
    <source>
        <strain evidence="4">DC30,IBRC 10041,KCTC 4046</strain>
    </source>
</reference>
<feature type="transmembrane region" description="Helical" evidence="2">
    <location>
        <begin position="208"/>
        <end position="226"/>
    </location>
</feature>
<feature type="transmembrane region" description="Helical" evidence="2">
    <location>
        <begin position="136"/>
        <end position="157"/>
    </location>
</feature>
<dbReference type="NCBIfam" id="TIGR03460">
    <property type="entry name" value="crt_membr_arch"/>
    <property type="match status" value="1"/>
</dbReference>
<feature type="transmembrane region" description="Helical" evidence="2">
    <location>
        <begin position="169"/>
        <end position="192"/>
    </location>
</feature>
<feature type="region of interest" description="Disordered" evidence="1">
    <location>
        <begin position="294"/>
        <end position="317"/>
    </location>
</feature>
<keyword evidence="2" id="KW-0812">Transmembrane</keyword>